<dbReference type="GO" id="GO:0004519">
    <property type="term" value="F:endonuclease activity"/>
    <property type="evidence" value="ECO:0007669"/>
    <property type="project" value="UniProtKB-KW"/>
</dbReference>
<dbReference type="InterPro" id="IPR003615">
    <property type="entry name" value="HNH_nuc"/>
</dbReference>
<evidence type="ECO:0000259" key="2">
    <source>
        <dbReference type="Pfam" id="PF13392"/>
    </source>
</evidence>
<accession>A0A967F3U4</accession>
<sequence>MLSYGGKTRRAHRTMYELMHGRIRPNALHVCHSCDNRKCVNPNHLWLGTIQENLADMRRKGRGTKPPRTKPKARRNQVQTAVSIPALPR</sequence>
<protein>
    <submittedName>
        <fullName evidence="3">HNH endonuclease</fullName>
    </submittedName>
</protein>
<evidence type="ECO:0000256" key="1">
    <source>
        <dbReference type="SAM" id="MobiDB-lite"/>
    </source>
</evidence>
<evidence type="ECO:0000313" key="3">
    <source>
        <dbReference type="EMBL" id="NIA72370.1"/>
    </source>
</evidence>
<keyword evidence="3" id="KW-0255">Endonuclease</keyword>
<dbReference type="Pfam" id="PF13392">
    <property type="entry name" value="HNH_3"/>
    <property type="match status" value="1"/>
</dbReference>
<dbReference type="InterPro" id="IPR044925">
    <property type="entry name" value="His-Me_finger_sf"/>
</dbReference>
<name>A0A967F3U4_9PROT</name>
<keyword evidence="3" id="KW-0540">Nuclease</keyword>
<dbReference type="SUPFAM" id="SSF54060">
    <property type="entry name" value="His-Me finger endonucleases"/>
    <property type="match status" value="1"/>
</dbReference>
<gene>
    <name evidence="3" type="ORF">HBA54_27660</name>
</gene>
<keyword evidence="4" id="KW-1185">Reference proteome</keyword>
<organism evidence="3 4">
    <name type="scientific">Pelagibius litoralis</name>
    <dbReference type="NCBI Taxonomy" id="374515"/>
    <lineage>
        <taxon>Bacteria</taxon>
        <taxon>Pseudomonadati</taxon>
        <taxon>Pseudomonadota</taxon>
        <taxon>Alphaproteobacteria</taxon>
        <taxon>Rhodospirillales</taxon>
        <taxon>Rhodovibrionaceae</taxon>
        <taxon>Pelagibius</taxon>
    </lineage>
</organism>
<dbReference type="Gene3D" id="3.90.75.10">
    <property type="entry name" value="Homing Intron 3 (I-ppo) Encoded Endonuclease, Chain A"/>
    <property type="match status" value="1"/>
</dbReference>
<feature type="region of interest" description="Disordered" evidence="1">
    <location>
        <begin position="56"/>
        <end position="89"/>
    </location>
</feature>
<dbReference type="Proteomes" id="UP000761264">
    <property type="component" value="Unassembled WGS sequence"/>
</dbReference>
<dbReference type="AlphaFoldDB" id="A0A967F3U4"/>
<dbReference type="EMBL" id="JAAQPH010000042">
    <property type="protein sequence ID" value="NIA72370.1"/>
    <property type="molecule type" value="Genomic_DNA"/>
</dbReference>
<dbReference type="RefSeq" id="WP_167231645.1">
    <property type="nucleotide sequence ID" value="NZ_JAAQPH010000042.1"/>
</dbReference>
<feature type="domain" description="HNH nuclease" evidence="2">
    <location>
        <begin position="10"/>
        <end position="54"/>
    </location>
</feature>
<feature type="compositionally biased region" description="Basic residues" evidence="1">
    <location>
        <begin position="59"/>
        <end position="75"/>
    </location>
</feature>
<reference evidence="3" key="1">
    <citation type="submission" date="2020-03" db="EMBL/GenBank/DDBJ databases">
        <title>Genome of Pelagibius litoralis DSM 21314T.</title>
        <authorList>
            <person name="Wang G."/>
        </authorList>
    </citation>
    <scope>NUCLEOTIDE SEQUENCE</scope>
    <source>
        <strain evidence="3">DSM 21314</strain>
    </source>
</reference>
<dbReference type="InterPro" id="IPR044930">
    <property type="entry name" value="Homing_endonuclease_His-Me"/>
</dbReference>
<evidence type="ECO:0000313" key="4">
    <source>
        <dbReference type="Proteomes" id="UP000761264"/>
    </source>
</evidence>
<proteinExistence type="predicted"/>
<keyword evidence="3" id="KW-0378">Hydrolase</keyword>
<comment type="caution">
    <text evidence="3">The sequence shown here is derived from an EMBL/GenBank/DDBJ whole genome shotgun (WGS) entry which is preliminary data.</text>
</comment>